<reference evidence="12 13" key="1">
    <citation type="journal article" date="2015" name="Genome Announc.">
        <title>Complete Genome Sequence of the Type Strain Corynebacterium mustelae DSM 45274, Isolated from Various Tissues of a Male Ferret with Lethal Sepsis.</title>
        <authorList>
            <person name="Ruckert C."/>
            <person name="Eimer J."/>
            <person name="Winkler A."/>
            <person name="Tauch A."/>
        </authorList>
    </citation>
    <scope>NUCLEOTIDE SEQUENCE [LARGE SCALE GENOMIC DNA]</scope>
    <source>
        <strain evidence="12 13">DSM 45274</strain>
    </source>
</reference>
<dbReference type="SMART" id="SM00382">
    <property type="entry name" value="AAA"/>
    <property type="match status" value="2"/>
</dbReference>
<keyword evidence="6" id="KW-0677">Repeat</keyword>
<dbReference type="GO" id="GO:0016887">
    <property type="term" value="F:ATP hydrolysis activity"/>
    <property type="evidence" value="ECO:0007669"/>
    <property type="project" value="InterPro"/>
</dbReference>
<dbReference type="InterPro" id="IPR050107">
    <property type="entry name" value="ABC_carbohydrate_import_ATPase"/>
</dbReference>
<dbReference type="InterPro" id="IPR003593">
    <property type="entry name" value="AAA+_ATPase"/>
</dbReference>
<dbReference type="PANTHER" id="PTHR43790">
    <property type="entry name" value="CARBOHYDRATE TRANSPORT ATP-BINDING PROTEIN MG119-RELATED"/>
    <property type="match status" value="1"/>
</dbReference>
<dbReference type="PROSITE" id="PS00211">
    <property type="entry name" value="ABC_TRANSPORTER_1"/>
    <property type="match status" value="1"/>
</dbReference>
<keyword evidence="12" id="KW-0378">Hydrolase</keyword>
<evidence type="ECO:0000256" key="6">
    <source>
        <dbReference type="ARBA" id="ARBA00022737"/>
    </source>
</evidence>
<dbReference type="PROSITE" id="PS50893">
    <property type="entry name" value="ABC_TRANSPORTER_2"/>
    <property type="match status" value="2"/>
</dbReference>
<keyword evidence="10" id="KW-0472">Membrane</keyword>
<dbReference type="FunFam" id="3.40.50.300:FF:000126">
    <property type="entry name" value="Galactose/methyl galactoside import ATP-binding protein MglA"/>
    <property type="match status" value="1"/>
</dbReference>
<evidence type="ECO:0000313" key="13">
    <source>
        <dbReference type="Proteomes" id="UP000035199"/>
    </source>
</evidence>
<dbReference type="OrthoDB" id="7757085at2"/>
<dbReference type="RefSeq" id="WP_047261152.1">
    <property type="nucleotide sequence ID" value="NZ_CP011542.1"/>
</dbReference>
<accession>A0A0G3GUF1</accession>
<dbReference type="FunFam" id="3.40.50.300:FF:000127">
    <property type="entry name" value="Ribose import ATP-binding protein RbsA"/>
    <property type="match status" value="1"/>
</dbReference>
<keyword evidence="13" id="KW-1185">Reference proteome</keyword>
<dbReference type="GO" id="GO:0015749">
    <property type="term" value="P:monosaccharide transmembrane transport"/>
    <property type="evidence" value="ECO:0007669"/>
    <property type="project" value="UniProtKB-ARBA"/>
</dbReference>
<feature type="domain" description="ABC transporter" evidence="11">
    <location>
        <begin position="6"/>
        <end position="243"/>
    </location>
</feature>
<dbReference type="STRING" id="571915.CMUST_02285"/>
<feature type="domain" description="ABC transporter" evidence="11">
    <location>
        <begin position="255"/>
        <end position="500"/>
    </location>
</feature>
<keyword evidence="3" id="KW-0813">Transport</keyword>
<dbReference type="PATRIC" id="fig|571915.4.peg.486"/>
<dbReference type="GO" id="GO:0005886">
    <property type="term" value="C:plasma membrane"/>
    <property type="evidence" value="ECO:0007669"/>
    <property type="project" value="UniProtKB-SubCell"/>
</dbReference>
<evidence type="ECO:0000256" key="10">
    <source>
        <dbReference type="ARBA" id="ARBA00023136"/>
    </source>
</evidence>
<name>A0A0G3GUF1_9CORY</name>
<dbReference type="SUPFAM" id="SSF52540">
    <property type="entry name" value="P-loop containing nucleoside triphosphate hydrolases"/>
    <property type="match status" value="2"/>
</dbReference>
<dbReference type="InterPro" id="IPR017871">
    <property type="entry name" value="ABC_transporter-like_CS"/>
</dbReference>
<dbReference type="InterPro" id="IPR003439">
    <property type="entry name" value="ABC_transporter-like_ATP-bd"/>
</dbReference>
<evidence type="ECO:0000256" key="3">
    <source>
        <dbReference type="ARBA" id="ARBA00022448"/>
    </source>
</evidence>
<keyword evidence="8" id="KW-0067">ATP-binding</keyword>
<evidence type="ECO:0000256" key="5">
    <source>
        <dbReference type="ARBA" id="ARBA00022597"/>
    </source>
</evidence>
<evidence type="ECO:0000313" key="12">
    <source>
        <dbReference type="EMBL" id="AKK04801.1"/>
    </source>
</evidence>
<evidence type="ECO:0000256" key="9">
    <source>
        <dbReference type="ARBA" id="ARBA00022967"/>
    </source>
</evidence>
<gene>
    <name evidence="12" type="ORF">CMUST_02285</name>
</gene>
<evidence type="ECO:0000256" key="1">
    <source>
        <dbReference type="ARBA" id="ARBA00004202"/>
    </source>
</evidence>
<sequence length="507" mass="55579">MTTDLLRLEHISKTFPGVKALDDVMLTLRHNEVLGLCGENGAGKSTLMKILTGVYTADPGGSIYLNGNLSKVNGPRDAQEKGISIIHQELNLVPDMTVAQNIYMGREAKTGGLLLNDTAMVKKAEQLLTRLGIDVNPRAYIRDLTVARQQMVEIAKALSFDCKILVMDEPTAALTDTEIETLMRLIRNFVSPETGMVYISHRMDEIAEITDRVTVLRDGQYVTTLETAETPIKDIIAAMVGRQIVTDVRPEPKDFRDQPVVLSVDKLSTRDLVKDVSFELRRGEIFGIAGLMGAGRTELARAIVGADPKSAGTVTVAGTKVTLRSPADAVEHGIGYLSEDRKQYGLLLDMDVKANTALSSLSTKYSKFGIIREADIARDTQAQVGRLKIKTPSIHQIIRNLSGGNQQKVIIGKWLVRDCDILIVDEPTRGIDVGAKDEIYALLNELCAEGKSLIVISSELPEVLRICDRIGVMCNGRMTGILENSEANQESIMELATKFRDTDKEVA</sequence>
<dbReference type="AlphaFoldDB" id="A0A0G3GUF1"/>
<evidence type="ECO:0000256" key="8">
    <source>
        <dbReference type="ARBA" id="ARBA00022840"/>
    </source>
</evidence>
<dbReference type="CDD" id="cd03215">
    <property type="entry name" value="ABC_Carb_Monos_II"/>
    <property type="match status" value="1"/>
</dbReference>
<evidence type="ECO:0000256" key="4">
    <source>
        <dbReference type="ARBA" id="ARBA00022475"/>
    </source>
</evidence>
<evidence type="ECO:0000259" key="11">
    <source>
        <dbReference type="PROSITE" id="PS50893"/>
    </source>
</evidence>
<dbReference type="Gene3D" id="3.40.50.300">
    <property type="entry name" value="P-loop containing nucleotide triphosphate hydrolases"/>
    <property type="match status" value="2"/>
</dbReference>
<dbReference type="CDD" id="cd03216">
    <property type="entry name" value="ABC_Carb_Monos_I"/>
    <property type="match status" value="1"/>
</dbReference>
<dbReference type="InterPro" id="IPR027417">
    <property type="entry name" value="P-loop_NTPase"/>
</dbReference>
<keyword evidence="9" id="KW-1278">Translocase</keyword>
<dbReference type="Proteomes" id="UP000035199">
    <property type="component" value="Chromosome"/>
</dbReference>
<reference evidence="13" key="2">
    <citation type="submission" date="2015-05" db="EMBL/GenBank/DDBJ databases">
        <title>Complete genome sequence of Corynebacterium mustelae DSM 45274, isolated from various tissues of a male ferret with lethal sepsis.</title>
        <authorList>
            <person name="Ruckert C."/>
            <person name="Albersmeier A."/>
            <person name="Winkler A."/>
            <person name="Tauch A."/>
        </authorList>
    </citation>
    <scope>NUCLEOTIDE SEQUENCE [LARGE SCALE GENOMIC DNA]</scope>
    <source>
        <strain evidence="13">DSM 45274</strain>
    </source>
</reference>
<protein>
    <submittedName>
        <fullName evidence="12">ABC-type sugar transport system, ATPase component</fullName>
        <ecNumber evidence="12">3.6.3.17</ecNumber>
    </submittedName>
</protein>
<evidence type="ECO:0000256" key="2">
    <source>
        <dbReference type="ARBA" id="ARBA00004533"/>
    </source>
</evidence>
<comment type="subcellular location">
    <subcellularLocation>
        <location evidence="2">Cell inner membrane</location>
    </subcellularLocation>
    <subcellularLocation>
        <location evidence="1">Cell membrane</location>
        <topology evidence="1">Peripheral membrane protein</topology>
    </subcellularLocation>
</comment>
<dbReference type="EMBL" id="CP011542">
    <property type="protein sequence ID" value="AKK04801.1"/>
    <property type="molecule type" value="Genomic_DNA"/>
</dbReference>
<keyword evidence="7" id="KW-0547">Nucleotide-binding</keyword>
<proteinExistence type="predicted"/>
<dbReference type="KEGG" id="cmv:CMUST_02285"/>
<organism evidence="12 13">
    <name type="scientific">Corynebacterium mustelae</name>
    <dbReference type="NCBI Taxonomy" id="571915"/>
    <lineage>
        <taxon>Bacteria</taxon>
        <taxon>Bacillati</taxon>
        <taxon>Actinomycetota</taxon>
        <taxon>Actinomycetes</taxon>
        <taxon>Mycobacteriales</taxon>
        <taxon>Corynebacteriaceae</taxon>
        <taxon>Corynebacterium</taxon>
    </lineage>
</organism>
<dbReference type="EC" id="3.6.3.17" evidence="12"/>
<dbReference type="Pfam" id="PF00005">
    <property type="entry name" value="ABC_tran"/>
    <property type="match status" value="2"/>
</dbReference>
<dbReference type="GO" id="GO:0005524">
    <property type="term" value="F:ATP binding"/>
    <property type="evidence" value="ECO:0007669"/>
    <property type="project" value="UniProtKB-KW"/>
</dbReference>
<keyword evidence="4" id="KW-1003">Cell membrane</keyword>
<dbReference type="PANTHER" id="PTHR43790:SF3">
    <property type="entry name" value="D-ALLOSE IMPORT ATP-BINDING PROTEIN ALSA-RELATED"/>
    <property type="match status" value="1"/>
</dbReference>
<evidence type="ECO:0000256" key="7">
    <source>
        <dbReference type="ARBA" id="ARBA00022741"/>
    </source>
</evidence>
<keyword evidence="5 12" id="KW-0762">Sugar transport</keyword>